<accession>A0A412K737</accession>
<name>A0A412K737_9FIRM</name>
<sequence>IDESTFHFSDKVLDRANVIKLNVIPYTEWKATEVTTKGATIKEWSYEEYQKLIRKDSMLTEREREFIWRVHKTLNSCAKNLGVGPRILKQIGKYLVNLPFTEEAENITREEGFDLQFVQRIMTKIRGQKEQLAAIFDADSEESLSRLFDEYADVSKFENSRRNLEIKRQEIENYGYTL</sequence>
<evidence type="ECO:0000313" key="1">
    <source>
        <dbReference type="EMBL" id="RGS64557.1"/>
    </source>
</evidence>
<dbReference type="EMBL" id="QRVU01000190">
    <property type="protein sequence ID" value="RGS64557.1"/>
    <property type="molecule type" value="Genomic_DNA"/>
</dbReference>
<proteinExistence type="predicted"/>
<comment type="caution">
    <text evidence="1">The sequence shown here is derived from an EMBL/GenBank/DDBJ whole genome shotgun (WGS) entry which is preliminary data.</text>
</comment>
<dbReference type="AlphaFoldDB" id="A0A412K737"/>
<organism evidence="1 2">
    <name type="scientific">Dorea formicigenerans</name>
    <dbReference type="NCBI Taxonomy" id="39486"/>
    <lineage>
        <taxon>Bacteria</taxon>
        <taxon>Bacillati</taxon>
        <taxon>Bacillota</taxon>
        <taxon>Clostridia</taxon>
        <taxon>Lachnospirales</taxon>
        <taxon>Lachnospiraceae</taxon>
        <taxon>Dorea</taxon>
    </lineage>
</organism>
<protein>
    <submittedName>
        <fullName evidence="1">AAA family ATPase</fullName>
    </submittedName>
</protein>
<reference evidence="1 2" key="1">
    <citation type="submission" date="2018-08" db="EMBL/GenBank/DDBJ databases">
        <title>A genome reference for cultivated species of the human gut microbiota.</title>
        <authorList>
            <person name="Zou Y."/>
            <person name="Xue W."/>
            <person name="Luo G."/>
        </authorList>
    </citation>
    <scope>NUCLEOTIDE SEQUENCE [LARGE SCALE GENOMIC DNA]</scope>
    <source>
        <strain evidence="1 2">AF21-25</strain>
    </source>
</reference>
<evidence type="ECO:0000313" key="2">
    <source>
        <dbReference type="Proteomes" id="UP000285981"/>
    </source>
</evidence>
<dbReference type="Proteomes" id="UP000285981">
    <property type="component" value="Unassembled WGS sequence"/>
</dbReference>
<gene>
    <name evidence="1" type="ORF">DWX78_15875</name>
</gene>
<feature type="non-terminal residue" evidence="1">
    <location>
        <position position="1"/>
    </location>
</feature>